<dbReference type="SUPFAM" id="SSF52743">
    <property type="entry name" value="Subtilisin-like"/>
    <property type="match status" value="1"/>
</dbReference>
<dbReference type="EMBL" id="JAGPUO010000004">
    <property type="protein sequence ID" value="KAG5663244.1"/>
    <property type="molecule type" value="Genomic_DNA"/>
</dbReference>
<keyword evidence="2" id="KW-1133">Transmembrane helix</keyword>
<proteinExistence type="predicted"/>
<dbReference type="AlphaFoldDB" id="A0A9P7H7I7"/>
<keyword evidence="2" id="KW-0472">Membrane</keyword>
<feature type="region of interest" description="Disordered" evidence="1">
    <location>
        <begin position="20"/>
        <end position="125"/>
    </location>
</feature>
<keyword evidence="5" id="KW-1185">Reference proteome</keyword>
<dbReference type="CDD" id="cd07491">
    <property type="entry name" value="Peptidases_S8_7"/>
    <property type="match status" value="1"/>
</dbReference>
<dbReference type="Gene3D" id="3.40.50.200">
    <property type="entry name" value="Peptidase S8/S53 domain"/>
    <property type="match status" value="1"/>
</dbReference>
<evidence type="ECO:0000256" key="1">
    <source>
        <dbReference type="SAM" id="MobiDB-lite"/>
    </source>
</evidence>
<feature type="compositionally biased region" description="Basic residues" evidence="1">
    <location>
        <begin position="397"/>
        <end position="406"/>
    </location>
</feature>
<keyword evidence="2" id="KW-0812">Transmembrane</keyword>
<feature type="compositionally biased region" description="Polar residues" evidence="1">
    <location>
        <begin position="152"/>
        <end position="163"/>
    </location>
</feature>
<feature type="compositionally biased region" description="Basic residues" evidence="1">
    <location>
        <begin position="164"/>
        <end position="176"/>
    </location>
</feature>
<evidence type="ECO:0000313" key="5">
    <source>
        <dbReference type="Proteomes" id="UP000782241"/>
    </source>
</evidence>
<feature type="non-terminal residue" evidence="4">
    <location>
        <position position="1"/>
    </location>
</feature>
<feature type="compositionally biased region" description="Polar residues" evidence="1">
    <location>
        <begin position="109"/>
        <end position="124"/>
    </location>
</feature>
<reference evidence="4" key="1">
    <citation type="submission" date="2021-04" db="EMBL/GenBank/DDBJ databases">
        <title>Draft genome of Fusarium avenaceum strain F156N33, isolated from an atmospheric sample in Virginia.</title>
        <authorList>
            <person name="Yang S."/>
            <person name="Vinatzer B.A."/>
            <person name="Coleman J."/>
        </authorList>
    </citation>
    <scope>NUCLEOTIDE SEQUENCE</scope>
    <source>
        <strain evidence="4">F156N33</strain>
    </source>
</reference>
<evidence type="ECO:0000259" key="3">
    <source>
        <dbReference type="Pfam" id="PF00082"/>
    </source>
</evidence>
<dbReference type="GO" id="GO:0004252">
    <property type="term" value="F:serine-type endopeptidase activity"/>
    <property type="evidence" value="ECO:0007669"/>
    <property type="project" value="InterPro"/>
</dbReference>
<feature type="region of interest" description="Disordered" evidence="1">
    <location>
        <begin position="140"/>
        <end position="191"/>
    </location>
</feature>
<name>A0A9P7H7I7_9HYPO</name>
<feature type="transmembrane region" description="Helical" evidence="2">
    <location>
        <begin position="692"/>
        <end position="715"/>
    </location>
</feature>
<dbReference type="Pfam" id="PF00082">
    <property type="entry name" value="Peptidase_S8"/>
    <property type="match status" value="1"/>
</dbReference>
<protein>
    <recommendedName>
        <fullName evidence="3">Peptidase S8/S53 domain-containing protein</fullName>
    </recommendedName>
</protein>
<dbReference type="InterPro" id="IPR036852">
    <property type="entry name" value="Peptidase_S8/S53_dom_sf"/>
</dbReference>
<evidence type="ECO:0000256" key="2">
    <source>
        <dbReference type="SAM" id="Phobius"/>
    </source>
</evidence>
<dbReference type="GO" id="GO:0006508">
    <property type="term" value="P:proteolysis"/>
    <property type="evidence" value="ECO:0007669"/>
    <property type="project" value="InterPro"/>
</dbReference>
<comment type="caution">
    <text evidence="4">The sequence shown here is derived from an EMBL/GenBank/DDBJ whole genome shotgun (WGS) entry which is preliminary data.</text>
</comment>
<feature type="domain" description="Peptidase S8/S53" evidence="3">
    <location>
        <begin position="477"/>
        <end position="704"/>
    </location>
</feature>
<dbReference type="Proteomes" id="UP000782241">
    <property type="component" value="Unassembled WGS sequence"/>
</dbReference>
<feature type="compositionally biased region" description="Basic and acidic residues" evidence="1">
    <location>
        <begin position="27"/>
        <end position="83"/>
    </location>
</feature>
<sequence length="808" mass="91214">TFLDICDNQYCSVFQEHQNTRTSTCARYDRPKAPATTKRDPINPLRESDKAPIREPRPHDTSKELKPIPETRVSGEREVERPGRGNHPLAPSDKHERKRQQIKELERASQGNSDISTKNDQPSEYDSALRDINQYRFSRTNNPGEVILSRAAHSSRQPDSRSNTRIKHSNTFRNKAKQGEVMKPTAKQRSGNDNKKVIKLINYLKANSDIILKKLKLHYIRTRNPEMATLFLYGKNINDVQTAFDYRGLPSPITWKEFNKMFRENEIDGYKFDAVLQYATFPRVKVHVTGRAAAMQNKRLSEDKNTKPGAKSREDLKYFLDWLYNKGVRHIIRLSVEDSGDLSQESGSNAALRAWGDQEALPMLPCLREVEIIQPPSRLACDSQSWIDQKIKDFKRRLNRNRPRQKPKSDDNQDMSIDDTPYFERIRVKLVDSVAGSGLDDTSNKTFARCINPYWESTVQRFLEARQDQGTPEGIENDITVALIDDGVYKFGIGRPHQVLQGKSFDFHGDGLNPPYLSAKGHGTVMASMILRVCPMAKIYPIRLRTNSDTSGNSTIDPGYAARAIQAALDKKATIISMSWTVSMKEGEDGSEKKLHDVLQRAVDNKVLMFCCAPDHGKFKELDYLSGPWQQSFFRVGAAHSSGREFEWTPNDITYLLPGVDVVQDKISRIFPGSASERDITNLRKNLTGSSVSVALGAGLAAMIIYFVKAGILAAKTAKTAKRGEGAINAIPDDGAIQIAKPDAMKKAFKSLGPVTENRFIQVWERLDKATEILERWEKEGERSNPEALSKCVEEFTRFTVKLANSAV</sequence>
<evidence type="ECO:0000313" key="4">
    <source>
        <dbReference type="EMBL" id="KAG5663244.1"/>
    </source>
</evidence>
<feature type="compositionally biased region" description="Basic and acidic residues" evidence="1">
    <location>
        <begin position="92"/>
        <end position="107"/>
    </location>
</feature>
<feature type="region of interest" description="Disordered" evidence="1">
    <location>
        <begin position="397"/>
        <end position="417"/>
    </location>
</feature>
<gene>
    <name evidence="4" type="ORF">KAF25_001180</name>
</gene>
<accession>A0A9P7H7I7</accession>
<organism evidence="4 5">
    <name type="scientific">Fusarium avenaceum</name>
    <dbReference type="NCBI Taxonomy" id="40199"/>
    <lineage>
        <taxon>Eukaryota</taxon>
        <taxon>Fungi</taxon>
        <taxon>Dikarya</taxon>
        <taxon>Ascomycota</taxon>
        <taxon>Pezizomycotina</taxon>
        <taxon>Sordariomycetes</taxon>
        <taxon>Hypocreomycetidae</taxon>
        <taxon>Hypocreales</taxon>
        <taxon>Nectriaceae</taxon>
        <taxon>Fusarium</taxon>
        <taxon>Fusarium tricinctum species complex</taxon>
    </lineage>
</organism>
<dbReference type="InterPro" id="IPR000209">
    <property type="entry name" value="Peptidase_S8/S53_dom"/>
</dbReference>